<name>A0A1H7ILV1_9ACTN</name>
<keyword evidence="1" id="KW-0472">Membrane</keyword>
<keyword evidence="1" id="KW-1133">Transmembrane helix</keyword>
<reference evidence="2 3" key="1">
    <citation type="submission" date="2016-10" db="EMBL/GenBank/DDBJ databases">
        <authorList>
            <person name="de Groot N.N."/>
        </authorList>
    </citation>
    <scope>NUCLEOTIDE SEQUENCE [LARGE SCALE GENOMIC DNA]</scope>
    <source>
        <strain evidence="2 3">DSM 43357</strain>
    </source>
</reference>
<protein>
    <recommendedName>
        <fullName evidence="4">Integral membrane protein</fullName>
    </recommendedName>
</protein>
<dbReference type="EMBL" id="FOBF01000002">
    <property type="protein sequence ID" value="SEK63523.1"/>
    <property type="molecule type" value="Genomic_DNA"/>
</dbReference>
<evidence type="ECO:0008006" key="4">
    <source>
        <dbReference type="Google" id="ProtNLM"/>
    </source>
</evidence>
<evidence type="ECO:0000256" key="1">
    <source>
        <dbReference type="SAM" id="Phobius"/>
    </source>
</evidence>
<proteinExistence type="predicted"/>
<keyword evidence="3" id="KW-1185">Reference proteome</keyword>
<feature type="transmembrane region" description="Helical" evidence="1">
    <location>
        <begin position="165"/>
        <end position="189"/>
    </location>
</feature>
<sequence>MCSVDGRPVWRRPVLVMTNRVARPNREPPAPSAGTAAHRDYTGAVYGSMLAASVVAGAGALDGHPRLEMILLLLGTGLVFWGAHVHARLFGTRLGRRASGLAQVRRACAEEWPIVKAAVPPAAAVAVGPVFRLDLDGSLWLALAVALAGQVGWAATAARRSGASWAMVAVTGAVNLLLGLLIVTLKAALHH</sequence>
<feature type="transmembrane region" description="Helical" evidence="1">
    <location>
        <begin position="137"/>
        <end position="158"/>
    </location>
</feature>
<gene>
    <name evidence="2" type="ORF">SAMN05660976_00859</name>
</gene>
<accession>A0A1H7ILV1</accession>
<organism evidence="2 3">
    <name type="scientific">Nonomuraea pusilla</name>
    <dbReference type="NCBI Taxonomy" id="46177"/>
    <lineage>
        <taxon>Bacteria</taxon>
        <taxon>Bacillati</taxon>
        <taxon>Actinomycetota</taxon>
        <taxon>Actinomycetes</taxon>
        <taxon>Streptosporangiales</taxon>
        <taxon>Streptosporangiaceae</taxon>
        <taxon>Nonomuraea</taxon>
    </lineage>
</organism>
<feature type="transmembrane region" description="Helical" evidence="1">
    <location>
        <begin position="69"/>
        <end position="91"/>
    </location>
</feature>
<keyword evidence="1" id="KW-0812">Transmembrane</keyword>
<dbReference type="Proteomes" id="UP000198953">
    <property type="component" value="Unassembled WGS sequence"/>
</dbReference>
<evidence type="ECO:0000313" key="3">
    <source>
        <dbReference type="Proteomes" id="UP000198953"/>
    </source>
</evidence>
<evidence type="ECO:0000313" key="2">
    <source>
        <dbReference type="EMBL" id="SEK63523.1"/>
    </source>
</evidence>
<dbReference type="AlphaFoldDB" id="A0A1H7ILV1"/>
<dbReference type="STRING" id="46177.SAMN05660976_00859"/>